<gene>
    <name evidence="2" type="ORF">FIBSPDRAFT_754830</name>
</gene>
<dbReference type="InterPro" id="IPR041457">
    <property type="entry name" value="CxC2_KDZ-assoc"/>
</dbReference>
<accession>A0A166BBR9</accession>
<reference evidence="2 3" key="1">
    <citation type="journal article" date="2016" name="Mol. Biol. Evol.">
        <title>Comparative Genomics of Early-Diverging Mushroom-Forming Fungi Provides Insights into the Origins of Lignocellulose Decay Capabilities.</title>
        <authorList>
            <person name="Nagy L.G."/>
            <person name="Riley R."/>
            <person name="Tritt A."/>
            <person name="Adam C."/>
            <person name="Daum C."/>
            <person name="Floudas D."/>
            <person name="Sun H."/>
            <person name="Yadav J.S."/>
            <person name="Pangilinan J."/>
            <person name="Larsson K.H."/>
            <person name="Matsuura K."/>
            <person name="Barry K."/>
            <person name="Labutti K."/>
            <person name="Kuo R."/>
            <person name="Ohm R.A."/>
            <person name="Bhattacharya S.S."/>
            <person name="Shirouzu T."/>
            <person name="Yoshinaga Y."/>
            <person name="Martin F.M."/>
            <person name="Grigoriev I.V."/>
            <person name="Hibbett D.S."/>
        </authorList>
    </citation>
    <scope>NUCLEOTIDE SEQUENCE [LARGE SCALE GENOMIC DNA]</scope>
    <source>
        <strain evidence="2 3">CBS 109695</strain>
    </source>
</reference>
<dbReference type="InterPro" id="IPR040521">
    <property type="entry name" value="KDZ"/>
</dbReference>
<dbReference type="STRING" id="436010.A0A166BBR9"/>
<dbReference type="EMBL" id="KV417646">
    <property type="protein sequence ID" value="KZP12478.1"/>
    <property type="molecule type" value="Genomic_DNA"/>
</dbReference>
<evidence type="ECO:0000259" key="1">
    <source>
        <dbReference type="Pfam" id="PF18803"/>
    </source>
</evidence>
<feature type="non-terminal residue" evidence="2">
    <location>
        <position position="1"/>
    </location>
</feature>
<evidence type="ECO:0000313" key="2">
    <source>
        <dbReference type="EMBL" id="KZP12478.1"/>
    </source>
</evidence>
<dbReference type="OrthoDB" id="2974258at2759"/>
<proteinExistence type="predicted"/>
<dbReference type="Pfam" id="PF18758">
    <property type="entry name" value="KDZ"/>
    <property type="match status" value="1"/>
</dbReference>
<name>A0A166BBR9_9AGAM</name>
<evidence type="ECO:0000313" key="3">
    <source>
        <dbReference type="Proteomes" id="UP000076532"/>
    </source>
</evidence>
<dbReference type="Proteomes" id="UP000076532">
    <property type="component" value="Unassembled WGS sequence"/>
</dbReference>
<dbReference type="AlphaFoldDB" id="A0A166BBR9"/>
<feature type="domain" description="CxC2-like cysteine cluster KDZ transposase-associated" evidence="1">
    <location>
        <begin position="90"/>
        <end position="202"/>
    </location>
</feature>
<keyword evidence="3" id="KW-1185">Reference proteome</keyword>
<protein>
    <recommendedName>
        <fullName evidence="1">CxC2-like cysteine cluster KDZ transposase-associated domain-containing protein</fullName>
    </recommendedName>
</protein>
<dbReference type="Pfam" id="PF18803">
    <property type="entry name" value="CxC2"/>
    <property type="match status" value="1"/>
</dbReference>
<sequence length="1016" mass="116113">DAPLRSWLGFRNVQLDERMRYEGRGNKMWDTTCPGCFLTIGQYRCEDCYGRELLCEACCVRQSAHIFTCSYLLLHRSQMWKDGYFQPTSLRTLGLTVQLGEDHPPGTTCIFGQEIHKDFVVIHTNGIHSVRVRSCACGDPSTPNLDVYRQLLRAGLYPATPFEPQACGTFEAMRLFHLLNLQGKLSAYHFYKSLHYYTDNTGTVKIPDRYRPFVLMTRKWRHEVMVKRGGRAYDPSENRVESTGQGELAVVCRACPVPGMNLPDDWQNALPDDKFLYWLTLATDACFRFKNRLRSSDAKDPTLGPGWSYFVDHGPYLDHCKKHASEEEISTCAGFAAIHLANLKGMKGHRTSGVGGVCCTRQQCWRPNGLGDLQKGERYCNMDYIFVSSLRSSDLFTLITIYDIACQWLKHLFERLERLPPHLIIPLTPDQVQAKIPKFHFDTHGKKNHVQYSFNFTKGAGQNEGEGVERNWSYAKAGAGQTVEMGPGGRHDVLDDFFGYCNYRKMTDIGNAAHQSLGDSLPKKMAKAILEAVSHRRAFEELDEHLKKDKPDQVTKWEEEYSAWDKKPTGSPCIFDITEKSNSMSKLKLQLANEEAVKTGQTTAPHTQSAFILTAMDIEDMQRKLTYDVLQHKTPTTLQQAQFQECRVAMRKCINLYRKLQSEYMPNLRRVLRDPTVLDDATDILAERIRLYVPSELATNSLRTGACVSGLAELEERLREAAARDALHQLRQSLRTRTYLNKWRVKNISGQRMSTRARSLQHRIDIKVHEAKSRYRHARKALLALRGPGEWELVLKDLKEDDVRALNERSLTEHEKAQREHRIKTGTQWDEDAHGGVLVQGTSGESRKKLSWIWLSASGDENSPEMLEALRVEWAKCKARQARWHEELRLLQEEMRRVIAYGVSKERWWRERPLQRTVEDAALAEGLSVYALEHAAQERAFVAMIVEKWAAVRGRVQIVLDDLAKPGFPETQLDKNTPIDIDVGDDGDFNGEAGEWLADADEGMEEEAMAEMERIA</sequence>
<organism evidence="2 3">
    <name type="scientific">Athelia psychrophila</name>
    <dbReference type="NCBI Taxonomy" id="1759441"/>
    <lineage>
        <taxon>Eukaryota</taxon>
        <taxon>Fungi</taxon>
        <taxon>Dikarya</taxon>
        <taxon>Basidiomycota</taxon>
        <taxon>Agaricomycotina</taxon>
        <taxon>Agaricomycetes</taxon>
        <taxon>Agaricomycetidae</taxon>
        <taxon>Atheliales</taxon>
        <taxon>Atheliaceae</taxon>
        <taxon>Athelia</taxon>
    </lineage>
</organism>